<feature type="compositionally biased region" description="Basic and acidic residues" evidence="4">
    <location>
        <begin position="328"/>
        <end position="347"/>
    </location>
</feature>
<dbReference type="KEGG" id="cgob:115022541"/>
<feature type="region of interest" description="Disordered" evidence="4">
    <location>
        <begin position="239"/>
        <end position="373"/>
    </location>
</feature>
<feature type="compositionally biased region" description="Basic and acidic residues" evidence="4">
    <location>
        <begin position="46"/>
        <end position="56"/>
    </location>
</feature>
<dbReference type="PANTHER" id="PTHR23192">
    <property type="entry name" value="OLFACTOMEDIN-RELATED"/>
    <property type="match status" value="1"/>
</dbReference>
<name>A0A6J2REV9_COTGO</name>
<feature type="compositionally biased region" description="Polar residues" evidence="4">
    <location>
        <begin position="359"/>
        <end position="373"/>
    </location>
</feature>
<dbReference type="SMART" id="SM00284">
    <property type="entry name" value="OLF"/>
    <property type="match status" value="1"/>
</dbReference>
<organism evidence="7 8">
    <name type="scientific">Cottoperca gobio</name>
    <name type="common">Frogmouth</name>
    <name type="synonym">Aphritis gobio</name>
    <dbReference type="NCBI Taxonomy" id="56716"/>
    <lineage>
        <taxon>Eukaryota</taxon>
        <taxon>Metazoa</taxon>
        <taxon>Chordata</taxon>
        <taxon>Craniata</taxon>
        <taxon>Vertebrata</taxon>
        <taxon>Euteleostomi</taxon>
        <taxon>Actinopterygii</taxon>
        <taxon>Neopterygii</taxon>
        <taxon>Teleostei</taxon>
        <taxon>Neoteleostei</taxon>
        <taxon>Acanthomorphata</taxon>
        <taxon>Eupercaria</taxon>
        <taxon>Perciformes</taxon>
        <taxon>Notothenioidei</taxon>
        <taxon>Bovichtidae</taxon>
        <taxon>Cottoperca</taxon>
    </lineage>
</organism>
<feature type="compositionally biased region" description="Polar residues" evidence="4">
    <location>
        <begin position="507"/>
        <end position="518"/>
    </location>
</feature>
<evidence type="ECO:0000256" key="4">
    <source>
        <dbReference type="SAM" id="MobiDB-lite"/>
    </source>
</evidence>
<reference evidence="8" key="1">
    <citation type="submission" date="2025-08" db="UniProtKB">
        <authorList>
            <consortium name="RefSeq"/>
        </authorList>
    </citation>
    <scope>IDENTIFICATION</scope>
</reference>
<gene>
    <name evidence="8" type="primary">olfml2bb</name>
</gene>
<evidence type="ECO:0000256" key="1">
    <source>
        <dbReference type="ARBA" id="ARBA00004613"/>
    </source>
</evidence>
<dbReference type="InterPro" id="IPR050605">
    <property type="entry name" value="Olfactomedin-like_domain"/>
</dbReference>
<feature type="compositionally biased region" description="Polar residues" evidence="4">
    <location>
        <begin position="280"/>
        <end position="310"/>
    </location>
</feature>
<dbReference type="OrthoDB" id="8626508at2759"/>
<keyword evidence="7" id="KW-1185">Reference proteome</keyword>
<feature type="compositionally biased region" description="Low complexity" evidence="4">
    <location>
        <begin position="389"/>
        <end position="479"/>
    </location>
</feature>
<dbReference type="InterPro" id="IPR003112">
    <property type="entry name" value="Olfac-like_dom"/>
</dbReference>
<dbReference type="PROSITE" id="PS51132">
    <property type="entry name" value="OLF"/>
    <property type="match status" value="1"/>
</dbReference>
<proteinExistence type="predicted"/>
<keyword evidence="2" id="KW-0964">Secreted</keyword>
<comment type="caution">
    <text evidence="3">Lacks conserved residue(s) required for the propagation of feature annotation.</text>
</comment>
<dbReference type="CTD" id="567907"/>
<dbReference type="GO" id="GO:0007165">
    <property type="term" value="P:signal transduction"/>
    <property type="evidence" value="ECO:0007669"/>
    <property type="project" value="TreeGrafter"/>
</dbReference>
<dbReference type="AlphaFoldDB" id="A0A6J2REV9"/>
<dbReference type="InParanoid" id="A0A6J2REV9"/>
<dbReference type="PANTHER" id="PTHR23192:SF79">
    <property type="entry name" value="OLFACTOMEDIN-LIKE PROTEIN 2B ISOFORM X1"/>
    <property type="match status" value="1"/>
</dbReference>
<evidence type="ECO:0000313" key="8">
    <source>
        <dbReference type="RefSeq" id="XP_029309413.1"/>
    </source>
</evidence>
<evidence type="ECO:0000256" key="3">
    <source>
        <dbReference type="PROSITE-ProRule" id="PRU00446"/>
    </source>
</evidence>
<dbReference type="Proteomes" id="UP000504630">
    <property type="component" value="Chromosome 17"/>
</dbReference>
<dbReference type="Pfam" id="PF02191">
    <property type="entry name" value="OLF"/>
    <property type="match status" value="1"/>
</dbReference>
<feature type="chain" id="PRO_5026912682" evidence="5">
    <location>
        <begin position="20"/>
        <end position="784"/>
    </location>
</feature>
<feature type="compositionally biased region" description="Basic and acidic residues" evidence="4">
    <location>
        <begin position="239"/>
        <end position="256"/>
    </location>
</feature>
<feature type="signal peptide" evidence="5">
    <location>
        <begin position="1"/>
        <end position="19"/>
    </location>
</feature>
<feature type="region of interest" description="Disordered" evidence="4">
    <location>
        <begin position="386"/>
        <end position="531"/>
    </location>
</feature>
<protein>
    <submittedName>
        <fullName evidence="8">Olfactomedin-like protein 2B isoform X1</fullName>
    </submittedName>
</protein>
<dbReference type="GO" id="GO:0005615">
    <property type="term" value="C:extracellular space"/>
    <property type="evidence" value="ECO:0007669"/>
    <property type="project" value="TreeGrafter"/>
</dbReference>
<evidence type="ECO:0000256" key="2">
    <source>
        <dbReference type="ARBA" id="ARBA00022525"/>
    </source>
</evidence>
<sequence length="784" mass="87561">MWRRFSLLVLCCAVRGLDALEADRSADPWLEKMLLVEAAELGKADKDAPRAAKVEDTMQGGEQHSSGRDAPVVGAEGRAQQATADPLEEELDNQENIISQLLGDYDKVKTVSSGSDCVCRCIVRPIKRSDCSRIYDSDQASSPQDSYTVETITKGTDCKKCVCMAPPSAVNPCEGEYRFKKLQEASKDDIKLATIIDLLEGSLYGMDLLKLHSVTTKLLTRVDNMEKGIARNFTERVREKERVKERAKEKDKEKKAQQKKKKVNNMEREGQKSGAAAYGNKQNNNECQLKKNQQQDGLEQQPTRNKTGTQKPIKDKNSMVIKGVTFYKAEEESYKEEEKDEKGKGKNMDLLISEPPTLTFPTKSPGPSTTVSTQLDLQDLLRRPIRPAPTQQPTVPPTTTQKNTTTTKPVPTTTKQTTESTTNIPPTTPKPTTIKTVPTTTTTKQMTESTTNIPPTTPKPTTTKTVPTTIKPTTTIQPTRHVNQHTTSLSDTNLGPPNDVSPPADTQPGSKSRLSWTESPADKPGTTKKPAVCKDTVASISEPVQQNSYGLSAGAWMRDAHGHGNVIYLTNGHYGNNLLEFRDMDTFKSGQASNSYKLPYSFTGTGHVVLNGAFYYNRAFSRDIIRYDLRHRYVAAWTTLHDAILEEQVHRTQTEVQFAVDESGLWLLYPALDTEGFHQEVILLIHLRHRDLQPIQSYRTGLRRGRYGNSFLVCGVLYAVNSMEHRYANVTYAFDTHTLTHTVPSLAFTNMHAHTSQVAYCPLDKKLYAWDNAHQMTYDVIFAY</sequence>
<feature type="compositionally biased region" description="Polar residues" evidence="4">
    <location>
        <begin position="480"/>
        <end position="495"/>
    </location>
</feature>
<evidence type="ECO:0000256" key="5">
    <source>
        <dbReference type="SAM" id="SignalP"/>
    </source>
</evidence>
<feature type="domain" description="Olfactomedin-like" evidence="6">
    <location>
        <begin position="532"/>
        <end position="784"/>
    </location>
</feature>
<accession>A0A6J2REV9</accession>
<comment type="subcellular location">
    <subcellularLocation>
        <location evidence="1">Secreted</location>
    </subcellularLocation>
</comment>
<evidence type="ECO:0000259" key="6">
    <source>
        <dbReference type="PROSITE" id="PS51132"/>
    </source>
</evidence>
<feature type="region of interest" description="Disordered" evidence="4">
    <location>
        <begin position="46"/>
        <end position="89"/>
    </location>
</feature>
<dbReference type="RefSeq" id="XP_029309413.1">
    <property type="nucleotide sequence ID" value="XM_029453553.1"/>
</dbReference>
<keyword evidence="5" id="KW-0732">Signal</keyword>
<dbReference type="GeneID" id="115022541"/>
<evidence type="ECO:0000313" key="7">
    <source>
        <dbReference type="Proteomes" id="UP000504630"/>
    </source>
</evidence>